<sequence length="314" mass="36843">MLVARDKNGKLINLLDGIPDKSDFYCPACQSPVRLKNGRVIRPHFAHVALQGCQFYSENESAEHLNLKAELYQSLSQTESVEIEKVIPEPEQIADLLVNHNLALEVQCSRLSEARLCERTQAYQNNGYQVLWLLGEKLWLGRRLSSLHKQFLCFSQNMGFHLWELNINRRELRLKYLIYEDIFGKVYYQTKSCSFDNHMMLFLRLPYAKQGLVSYHVQQRRQVGLAIQKQLLARNPRWLRQQELAYSQGCNLIAQSDVDFFPQVRPPQCSRGFCQINQDVSHFSAAFFQYYQKQKDKETQTLYPPAFYDKMKEE</sequence>
<dbReference type="EMBL" id="AP014612">
    <property type="protein sequence ID" value="BAQ24748.1"/>
    <property type="molecule type" value="Genomic_DNA"/>
</dbReference>
<dbReference type="InterPro" id="IPR021176">
    <property type="entry name" value="Competence-induced_CoiA"/>
</dbReference>
<organism evidence="3 4">
    <name type="scientific">Streptococcus troglodytae</name>
    <dbReference type="NCBI Taxonomy" id="1111760"/>
    <lineage>
        <taxon>Bacteria</taxon>
        <taxon>Bacillati</taxon>
        <taxon>Bacillota</taxon>
        <taxon>Bacilli</taxon>
        <taxon>Lactobacillales</taxon>
        <taxon>Streptococcaceae</taxon>
        <taxon>Streptococcus</taxon>
    </lineage>
</organism>
<dbReference type="KEGG" id="strg:SRT_14870"/>
<name>A0A1L7LKU8_9STRE</name>
<feature type="domain" description="Competence protein CoiA-like N-terminal" evidence="2">
    <location>
        <begin position="20"/>
        <end position="55"/>
    </location>
</feature>
<dbReference type="RefSeq" id="WP_128833592.1">
    <property type="nucleotide sequence ID" value="NZ_AP014612.1"/>
</dbReference>
<gene>
    <name evidence="3" type="ORF">SRT_14870</name>
</gene>
<accession>A0A1L7LKU8</accession>
<dbReference type="PIRSF" id="PIRSF007487">
    <property type="entry name" value="Competence-induced_CoiA_bac"/>
    <property type="match status" value="1"/>
</dbReference>
<dbReference type="InterPro" id="IPR057253">
    <property type="entry name" value="CoiA-like_N"/>
</dbReference>
<feature type="domain" description="Competence protein CoiA nuclease-like" evidence="1">
    <location>
        <begin position="60"/>
        <end position="179"/>
    </location>
</feature>
<proteinExistence type="predicted"/>
<protein>
    <submittedName>
        <fullName evidence="3">Competence protein/transcription factor</fullName>
    </submittedName>
</protein>
<reference evidence="3 4" key="1">
    <citation type="journal article" date="2016" name="Microbiol. Immunol.">
        <title>Complete genome sequence of Streptococcus troglodytae TKU31 isolated from the oral cavity of a chimpanzee (Pan troglodytes).</title>
        <authorList>
            <person name="Okamoto M."/>
            <person name="Naito M."/>
            <person name="Miyanohara M."/>
            <person name="Imai S."/>
            <person name="Nomura Y."/>
            <person name="Saito W."/>
            <person name="Momoi Y."/>
            <person name="Takada K."/>
            <person name="Miyabe-Nishiwaki T."/>
            <person name="Tomonaga M."/>
            <person name="Hanada N."/>
        </authorList>
    </citation>
    <scope>NUCLEOTIDE SEQUENCE [LARGE SCALE GENOMIC DNA]</scope>
    <source>
        <strain evidence="4">TKU 31</strain>
    </source>
</reference>
<dbReference type="AlphaFoldDB" id="A0A1L7LKU8"/>
<dbReference type="Proteomes" id="UP000217758">
    <property type="component" value="Chromosome"/>
</dbReference>
<evidence type="ECO:0000313" key="4">
    <source>
        <dbReference type="Proteomes" id="UP000217758"/>
    </source>
</evidence>
<evidence type="ECO:0000313" key="3">
    <source>
        <dbReference type="EMBL" id="BAQ24748.1"/>
    </source>
</evidence>
<dbReference type="Pfam" id="PF25164">
    <property type="entry name" value="CoiA_N"/>
    <property type="match status" value="1"/>
</dbReference>
<keyword evidence="4" id="KW-1185">Reference proteome</keyword>
<dbReference type="InterPro" id="IPR010330">
    <property type="entry name" value="CoiA_nuc"/>
</dbReference>
<evidence type="ECO:0000259" key="1">
    <source>
        <dbReference type="Pfam" id="PF06054"/>
    </source>
</evidence>
<dbReference type="Pfam" id="PF06054">
    <property type="entry name" value="CoiA_nuc"/>
    <property type="match status" value="1"/>
</dbReference>
<evidence type="ECO:0000259" key="2">
    <source>
        <dbReference type="Pfam" id="PF25164"/>
    </source>
</evidence>